<dbReference type="eggNOG" id="ENOG5033DS7">
    <property type="taxonomic scope" value="Bacteria"/>
</dbReference>
<dbReference type="RefSeq" id="WP_010595039.1">
    <property type="nucleotide sequence ID" value="NZ_CP024315.1"/>
</dbReference>
<dbReference type="KEGG" id="rrz:CS378_03265"/>
<evidence type="ECO:0000313" key="2">
    <source>
        <dbReference type="Proteomes" id="UP000042997"/>
    </source>
</evidence>
<protein>
    <submittedName>
        <fullName evidence="1">Uncharacterized protein</fullName>
    </submittedName>
</protein>
<dbReference type="EMBL" id="CCSD01000052">
    <property type="protein sequence ID" value="CDZ88452.1"/>
    <property type="molecule type" value="Genomic_DNA"/>
</dbReference>
<dbReference type="AlphaFoldDB" id="A0A098BJS0"/>
<evidence type="ECO:0000313" key="1">
    <source>
        <dbReference type="EMBL" id="CDZ88452.1"/>
    </source>
</evidence>
<name>A0A098BJS0_9NOCA</name>
<proteinExistence type="predicted"/>
<reference evidence="1 2" key="1">
    <citation type="journal article" date="2014" name="Genome Announc.">
        <title>Draft Genome Sequence of Propane- and Butane-Oxidizing Actinobacterium Rhodococcus ruber IEGM 231.</title>
        <authorList>
            <person name="Ivshina I.B."/>
            <person name="Kuyukina M.S."/>
            <person name="Krivoruchko A.V."/>
            <person name="Barbe V."/>
            <person name="Fischer C."/>
        </authorList>
    </citation>
    <scope>NUCLEOTIDE SEQUENCE [LARGE SCALE GENOMIC DNA]</scope>
</reference>
<organism evidence="1 2">
    <name type="scientific">Rhodococcus ruber</name>
    <dbReference type="NCBI Taxonomy" id="1830"/>
    <lineage>
        <taxon>Bacteria</taxon>
        <taxon>Bacillati</taxon>
        <taxon>Actinomycetota</taxon>
        <taxon>Actinomycetes</taxon>
        <taxon>Mycobacteriales</taxon>
        <taxon>Nocardiaceae</taxon>
        <taxon>Rhodococcus</taxon>
    </lineage>
</organism>
<gene>
    <name evidence="1" type="ORF">RHRU231_410052</name>
</gene>
<dbReference type="Proteomes" id="UP000042997">
    <property type="component" value="Unassembled WGS sequence"/>
</dbReference>
<dbReference type="GeneID" id="66835903"/>
<dbReference type="OrthoDB" id="5125307at2"/>
<sequence length="74" mass="8190">MTARRRPKFRDLTPGQQTLVLTLAAVQLSLAATAWTDLARRPADRVAGSKAKWAAIIAVNWIGPITYFRRGRIG</sequence>
<accession>A0A098BJS0</accession>